<evidence type="ECO:0000256" key="1">
    <source>
        <dbReference type="SAM" id="MobiDB-lite"/>
    </source>
</evidence>
<dbReference type="AlphaFoldDB" id="A0A5C8UE81"/>
<sequence>MPVLSRGKNRSPKSGACFMGYASWLAGEKWSDHPACTHPALAPLARMGNDCSPDAARSEPVTHITPGGGLNGPDPDNGLP</sequence>
<feature type="non-terminal residue" evidence="2">
    <location>
        <position position="80"/>
    </location>
</feature>
<gene>
    <name evidence="2" type="ORF">FVP33_19290</name>
</gene>
<protein>
    <submittedName>
        <fullName evidence="2">Uncharacterized protein</fullName>
    </submittedName>
</protein>
<dbReference type="Proteomes" id="UP000321379">
    <property type="component" value="Unassembled WGS sequence"/>
</dbReference>
<reference evidence="2 3" key="1">
    <citation type="submission" date="2019-08" db="EMBL/GenBank/DDBJ databases">
        <title>Bacterial whole genome sequence for Glaciihabitans sp. CHu50b-6-2.</title>
        <authorList>
            <person name="Jin L."/>
        </authorList>
    </citation>
    <scope>NUCLEOTIDE SEQUENCE [LARGE SCALE GENOMIC DNA]</scope>
    <source>
        <strain evidence="2 3">CHu50b-6-2</strain>
    </source>
</reference>
<keyword evidence="3" id="KW-1185">Reference proteome</keyword>
<feature type="region of interest" description="Disordered" evidence="1">
    <location>
        <begin position="51"/>
        <end position="80"/>
    </location>
</feature>
<organism evidence="2 3">
    <name type="scientific">Lacisediminihabitans profunda</name>
    <dbReference type="NCBI Taxonomy" id="2594790"/>
    <lineage>
        <taxon>Bacteria</taxon>
        <taxon>Bacillati</taxon>
        <taxon>Actinomycetota</taxon>
        <taxon>Actinomycetes</taxon>
        <taxon>Micrococcales</taxon>
        <taxon>Microbacteriaceae</taxon>
        <taxon>Lacisediminihabitans</taxon>
    </lineage>
</organism>
<evidence type="ECO:0000313" key="3">
    <source>
        <dbReference type="Proteomes" id="UP000321379"/>
    </source>
</evidence>
<name>A0A5C8UE81_9MICO</name>
<evidence type="ECO:0000313" key="2">
    <source>
        <dbReference type="EMBL" id="TXN25680.1"/>
    </source>
</evidence>
<accession>A0A5C8UE81</accession>
<comment type="caution">
    <text evidence="2">The sequence shown here is derived from an EMBL/GenBank/DDBJ whole genome shotgun (WGS) entry which is preliminary data.</text>
</comment>
<dbReference type="EMBL" id="VRMG01000135">
    <property type="protein sequence ID" value="TXN25680.1"/>
    <property type="molecule type" value="Genomic_DNA"/>
</dbReference>
<proteinExistence type="predicted"/>